<proteinExistence type="predicted"/>
<sequence>MRAEDLMSSPAITVRPETPVLAAAALLTAHGFTLLPVTSHSGQLLGVVDEAELLRQGDEGLVGHVMTAPVPSVGRGASAAEVAEALLGDGVRAVPVTDGTKVVGVITRRDLLRSWVRSALG</sequence>
<keyword evidence="1 2" id="KW-0129">CBS domain</keyword>
<evidence type="ECO:0000313" key="4">
    <source>
        <dbReference type="EMBL" id="SDM35347.1"/>
    </source>
</evidence>
<dbReference type="PANTHER" id="PTHR43080">
    <property type="entry name" value="CBS DOMAIN-CONTAINING PROTEIN CBSX3, MITOCHONDRIAL"/>
    <property type="match status" value="1"/>
</dbReference>
<evidence type="ECO:0000256" key="1">
    <source>
        <dbReference type="ARBA" id="ARBA00023122"/>
    </source>
</evidence>
<feature type="domain" description="CBS" evidence="3">
    <location>
        <begin position="67"/>
        <end position="121"/>
    </location>
</feature>
<dbReference type="EMBL" id="LT629701">
    <property type="protein sequence ID" value="SDM35347.1"/>
    <property type="molecule type" value="Genomic_DNA"/>
</dbReference>
<dbReference type="Pfam" id="PF00571">
    <property type="entry name" value="CBS"/>
    <property type="match status" value="2"/>
</dbReference>
<dbReference type="SMART" id="SM00116">
    <property type="entry name" value="CBS"/>
    <property type="match status" value="2"/>
</dbReference>
<reference evidence="4 5" key="1">
    <citation type="submission" date="2016-10" db="EMBL/GenBank/DDBJ databases">
        <authorList>
            <person name="de Groot N.N."/>
        </authorList>
    </citation>
    <scope>NUCLEOTIDE SEQUENCE [LARGE SCALE GENOMIC DNA]</scope>
    <source>
        <strain evidence="4 5">DSM 44149</strain>
    </source>
</reference>
<dbReference type="PANTHER" id="PTHR43080:SF26">
    <property type="entry name" value="REGULATORY PROTEIN"/>
    <property type="match status" value="1"/>
</dbReference>
<dbReference type="eggNOG" id="COG2905">
    <property type="taxonomic scope" value="Bacteria"/>
</dbReference>
<name>A0A1G9SJ68_ALLAB</name>
<organism evidence="4 5">
    <name type="scientific">Allokutzneria albata</name>
    <name type="common">Kibdelosporangium albatum</name>
    <dbReference type="NCBI Taxonomy" id="211114"/>
    <lineage>
        <taxon>Bacteria</taxon>
        <taxon>Bacillati</taxon>
        <taxon>Actinomycetota</taxon>
        <taxon>Actinomycetes</taxon>
        <taxon>Pseudonocardiales</taxon>
        <taxon>Pseudonocardiaceae</taxon>
        <taxon>Allokutzneria</taxon>
    </lineage>
</organism>
<dbReference type="Proteomes" id="UP000183376">
    <property type="component" value="Chromosome I"/>
</dbReference>
<dbReference type="STRING" id="211114.SAMN04489726_1208"/>
<evidence type="ECO:0000313" key="5">
    <source>
        <dbReference type="Proteomes" id="UP000183376"/>
    </source>
</evidence>
<dbReference type="InterPro" id="IPR051257">
    <property type="entry name" value="Diverse_CBS-Domain"/>
</dbReference>
<dbReference type="InterPro" id="IPR046342">
    <property type="entry name" value="CBS_dom_sf"/>
</dbReference>
<dbReference type="SUPFAM" id="SSF54631">
    <property type="entry name" value="CBS-domain pair"/>
    <property type="match status" value="1"/>
</dbReference>
<gene>
    <name evidence="4" type="ORF">SAMN04489726_1208</name>
</gene>
<dbReference type="AlphaFoldDB" id="A0A1G9SJ68"/>
<evidence type="ECO:0000256" key="2">
    <source>
        <dbReference type="PROSITE-ProRule" id="PRU00703"/>
    </source>
</evidence>
<accession>A0A1G9SJ68</accession>
<dbReference type="PROSITE" id="PS51371">
    <property type="entry name" value="CBS"/>
    <property type="match status" value="2"/>
</dbReference>
<dbReference type="OrthoDB" id="9799454at2"/>
<keyword evidence="5" id="KW-1185">Reference proteome</keyword>
<feature type="domain" description="CBS" evidence="3">
    <location>
        <begin position="7"/>
        <end position="66"/>
    </location>
</feature>
<evidence type="ECO:0000259" key="3">
    <source>
        <dbReference type="PROSITE" id="PS51371"/>
    </source>
</evidence>
<protein>
    <submittedName>
        <fullName evidence="4">CBS domain-containing protein</fullName>
    </submittedName>
</protein>
<dbReference type="InterPro" id="IPR000644">
    <property type="entry name" value="CBS_dom"/>
</dbReference>
<dbReference type="Gene3D" id="3.10.580.10">
    <property type="entry name" value="CBS-domain"/>
    <property type="match status" value="2"/>
</dbReference>
<dbReference type="RefSeq" id="WP_052407938.1">
    <property type="nucleotide sequence ID" value="NZ_JOEF01000026.1"/>
</dbReference>